<organism evidence="2 3">
    <name type="scientific">Corallococcus llansteffanensis</name>
    <dbReference type="NCBI Taxonomy" id="2316731"/>
    <lineage>
        <taxon>Bacteria</taxon>
        <taxon>Pseudomonadati</taxon>
        <taxon>Myxococcota</taxon>
        <taxon>Myxococcia</taxon>
        <taxon>Myxococcales</taxon>
        <taxon>Cystobacterineae</taxon>
        <taxon>Myxococcaceae</taxon>
        <taxon>Corallococcus</taxon>
    </lineage>
</organism>
<evidence type="ECO:0000313" key="3">
    <source>
        <dbReference type="Proteomes" id="UP000272888"/>
    </source>
</evidence>
<feature type="domain" description="Dienelactone hydrolase" evidence="1">
    <location>
        <begin position="26"/>
        <end position="244"/>
    </location>
</feature>
<dbReference type="InterPro" id="IPR029058">
    <property type="entry name" value="AB_hydrolase_fold"/>
</dbReference>
<dbReference type="Gene3D" id="3.40.50.1820">
    <property type="entry name" value="alpha/beta hydrolase"/>
    <property type="match status" value="1"/>
</dbReference>
<reference evidence="3" key="1">
    <citation type="submission" date="2018-09" db="EMBL/GenBank/DDBJ databases">
        <authorList>
            <person name="Livingstone P.G."/>
            <person name="Whitworth D.E."/>
        </authorList>
    </citation>
    <scope>NUCLEOTIDE SEQUENCE [LARGE SCALE GENOMIC DNA]</scope>
    <source>
        <strain evidence="3">CA051B</strain>
    </source>
</reference>
<dbReference type="InterPro" id="IPR050261">
    <property type="entry name" value="FrsA_esterase"/>
</dbReference>
<keyword evidence="2" id="KW-0378">Hydrolase</keyword>
<evidence type="ECO:0000313" key="2">
    <source>
        <dbReference type="EMBL" id="RKH60906.1"/>
    </source>
</evidence>
<dbReference type="PANTHER" id="PTHR22946:SF0">
    <property type="entry name" value="DIENELACTONE HYDROLASE DOMAIN-CONTAINING PROTEIN"/>
    <property type="match status" value="1"/>
</dbReference>
<dbReference type="InterPro" id="IPR002925">
    <property type="entry name" value="Dienelactn_hydro"/>
</dbReference>
<dbReference type="RefSeq" id="WP_120643633.1">
    <property type="nucleotide sequence ID" value="NZ_RAWB01000105.1"/>
</dbReference>
<name>A0A3A8PWU4_9BACT</name>
<protein>
    <submittedName>
        <fullName evidence="2">Dienelactone hydrolase family protein</fullName>
    </submittedName>
</protein>
<dbReference type="Proteomes" id="UP000272888">
    <property type="component" value="Unassembled WGS sequence"/>
</dbReference>
<comment type="caution">
    <text evidence="2">The sequence shown here is derived from an EMBL/GenBank/DDBJ whole genome shotgun (WGS) entry which is preliminary data.</text>
</comment>
<sequence length="252" mass="26840">MASSSSTRVHAEYVDYADGETVCQGYAAHDTAHEARRPCVLIAHAWDGQNTIMRSMAEGYAEQGYVGFALDVYGKGVRGEVMGDNSHLMGPFLEDRALLRRRMLAGLEAARRHPRVDSTRIAVLGYCFGGLCALDLARSAPEGLKGAVSIHGVLQPPRLGPQPPITASVLLLHGWEDPVARPDAVLAIARELTDAGADWQLQAYGHAMHAFTFEGATPPQAGILYNALAARRAAAALGTFLAQILGDTTPGP</sequence>
<dbReference type="PANTHER" id="PTHR22946">
    <property type="entry name" value="DIENELACTONE HYDROLASE DOMAIN-CONTAINING PROTEIN-RELATED"/>
    <property type="match status" value="1"/>
</dbReference>
<proteinExistence type="predicted"/>
<gene>
    <name evidence="2" type="ORF">D7V93_12600</name>
</gene>
<dbReference type="Pfam" id="PF01738">
    <property type="entry name" value="DLH"/>
    <property type="match status" value="1"/>
</dbReference>
<dbReference type="EMBL" id="RAWB01000105">
    <property type="protein sequence ID" value="RKH60906.1"/>
    <property type="molecule type" value="Genomic_DNA"/>
</dbReference>
<dbReference type="AlphaFoldDB" id="A0A3A8PWU4"/>
<keyword evidence="3" id="KW-1185">Reference proteome</keyword>
<dbReference type="SUPFAM" id="SSF53474">
    <property type="entry name" value="alpha/beta-Hydrolases"/>
    <property type="match status" value="1"/>
</dbReference>
<evidence type="ECO:0000259" key="1">
    <source>
        <dbReference type="Pfam" id="PF01738"/>
    </source>
</evidence>
<accession>A0A3A8PWU4</accession>
<dbReference type="GO" id="GO:0016787">
    <property type="term" value="F:hydrolase activity"/>
    <property type="evidence" value="ECO:0007669"/>
    <property type="project" value="UniProtKB-KW"/>
</dbReference>